<dbReference type="AlphaFoldDB" id="A0A0L1KG48"/>
<evidence type="ECO:0008006" key="3">
    <source>
        <dbReference type="Google" id="ProtNLM"/>
    </source>
</evidence>
<reference evidence="1" key="1">
    <citation type="submission" date="2015-02" db="EMBL/GenBank/DDBJ databases">
        <authorList>
            <person name="Chooi Y.-H."/>
        </authorList>
    </citation>
    <scope>NUCLEOTIDE SEQUENCE [LARGE SCALE GENOMIC DNA]</scope>
    <source>
        <strain evidence="1">LAMA 915</strain>
    </source>
</reference>
<sequence>MRVPLSHDLGKDEVRRRLQSRSHEIGQYVPGGLADVTTSWPSEDRMNLAVKAMGQSIDGCVIIEETQVIFEVNLPLALSFVEPMVANAIRQQGQKLIAPK</sequence>
<dbReference type="Pfam" id="PF09650">
    <property type="entry name" value="PHA_gran_rgn"/>
    <property type="match status" value="1"/>
</dbReference>
<dbReference type="InterPro" id="IPR013433">
    <property type="entry name" value="PHA_gran_rgn"/>
</dbReference>
<organism evidence="1 2">
    <name type="scientific">Qipengyuania citrea LAMA 915</name>
    <dbReference type="NCBI Taxonomy" id="1306953"/>
    <lineage>
        <taxon>Bacteria</taxon>
        <taxon>Pseudomonadati</taxon>
        <taxon>Pseudomonadota</taxon>
        <taxon>Alphaproteobacteria</taxon>
        <taxon>Sphingomonadales</taxon>
        <taxon>Erythrobacteraceae</taxon>
        <taxon>Qipengyuania</taxon>
    </lineage>
</organism>
<evidence type="ECO:0000313" key="2">
    <source>
        <dbReference type="Proteomes" id="UP000037446"/>
    </source>
</evidence>
<dbReference type="STRING" id="1306953.J121_2780"/>
<comment type="caution">
    <text evidence="1">The sequence shown here is derived from an EMBL/GenBank/DDBJ whole genome shotgun (WGS) entry which is preliminary data.</text>
</comment>
<gene>
    <name evidence="1" type="ORF">J121_2780</name>
</gene>
<dbReference type="EMBL" id="JYNE01000019">
    <property type="protein sequence ID" value="KNH02849.1"/>
    <property type="molecule type" value="Genomic_DNA"/>
</dbReference>
<name>A0A0L1KG48_9SPHN</name>
<dbReference type="Proteomes" id="UP000037446">
    <property type="component" value="Unassembled WGS sequence"/>
</dbReference>
<evidence type="ECO:0000313" key="1">
    <source>
        <dbReference type="EMBL" id="KNH02849.1"/>
    </source>
</evidence>
<proteinExistence type="predicted"/>
<dbReference type="RefSeq" id="WP_050599711.1">
    <property type="nucleotide sequence ID" value="NZ_JYNE01000019.1"/>
</dbReference>
<accession>A0A0L1KG48</accession>
<dbReference type="PATRIC" id="fig|1306953.7.peg.2871"/>
<protein>
    <recommendedName>
        <fullName evidence="3">Polyhydroxyalkanoic acid system protein</fullName>
    </recommendedName>
</protein>